<gene>
    <name evidence="1" type="ORF">ASN_946</name>
</gene>
<sequence>MQRVLLSELLTHVAFLFLLKSYDFVCVLCTTAIV</sequence>
<evidence type="ECO:0000313" key="1">
    <source>
        <dbReference type="EMBL" id="CEF40346.1"/>
    </source>
</evidence>
<proteinExistence type="predicted"/>
<name>A0A0U5ERR6_9PROT</name>
<reference evidence="2" key="1">
    <citation type="submission" date="2014-09" db="EMBL/GenBank/DDBJ databases">
        <authorList>
            <person name="Illeghems K.G."/>
        </authorList>
    </citation>
    <scope>NUCLEOTIDE SEQUENCE [LARGE SCALE GENOMIC DNA]</scope>
    <source>
        <strain evidence="2">108B</strain>
    </source>
</reference>
<protein>
    <submittedName>
        <fullName evidence="1">Uncharacterized protein</fullName>
    </submittedName>
</protein>
<dbReference type="EMBL" id="LN606600">
    <property type="protein sequence ID" value="CEF40346.1"/>
    <property type="molecule type" value="Genomic_DNA"/>
</dbReference>
<dbReference type="AlphaFoldDB" id="A0A0U5ERR6"/>
<keyword evidence="2" id="KW-1185">Reference proteome</keyword>
<organism evidence="1 2">
    <name type="scientific">Acetobacter senegalensis</name>
    <dbReference type="NCBI Taxonomy" id="446692"/>
    <lineage>
        <taxon>Bacteria</taxon>
        <taxon>Pseudomonadati</taxon>
        <taxon>Pseudomonadota</taxon>
        <taxon>Alphaproteobacteria</taxon>
        <taxon>Acetobacterales</taxon>
        <taxon>Acetobacteraceae</taxon>
        <taxon>Acetobacter</taxon>
    </lineage>
</organism>
<accession>A0A0U5ERR6</accession>
<evidence type="ECO:0000313" key="2">
    <source>
        <dbReference type="Proteomes" id="UP000056109"/>
    </source>
</evidence>
<dbReference type="Proteomes" id="UP000056109">
    <property type="component" value="Chromosome I"/>
</dbReference>
<dbReference type="KEGG" id="asz:ASN_946"/>
<dbReference type="PATRIC" id="fig|446692.3.peg.940"/>